<reference evidence="3 4" key="1">
    <citation type="submission" date="2017-09" db="EMBL/GenBank/DDBJ databases">
        <title>Reassesment of A. cryaerophilus.</title>
        <authorList>
            <person name="Perez-Cataluna A."/>
            <person name="Collado L."/>
            <person name="Salgado O."/>
            <person name="Lefinanco V."/>
            <person name="Figueras M.J."/>
        </authorList>
    </citation>
    <scope>NUCLEOTIDE SEQUENCE [LARGE SCALE GENOMIC DNA]</scope>
    <source>
        <strain evidence="3 4">LMG 9861</strain>
    </source>
</reference>
<name>A0A2S9SLN7_9BACT</name>
<dbReference type="AlphaFoldDB" id="A0A2S9SLN7"/>
<evidence type="ECO:0000313" key="4">
    <source>
        <dbReference type="Proteomes" id="UP000239065"/>
    </source>
</evidence>
<dbReference type="Proteomes" id="UP000239065">
    <property type="component" value="Unassembled WGS sequence"/>
</dbReference>
<dbReference type="Pfam" id="PF00582">
    <property type="entry name" value="Usp"/>
    <property type="match status" value="2"/>
</dbReference>
<evidence type="ECO:0000259" key="2">
    <source>
        <dbReference type="Pfam" id="PF00582"/>
    </source>
</evidence>
<dbReference type="PANTHER" id="PTHR46268:SF6">
    <property type="entry name" value="UNIVERSAL STRESS PROTEIN UP12"/>
    <property type="match status" value="1"/>
</dbReference>
<evidence type="ECO:0000256" key="1">
    <source>
        <dbReference type="ARBA" id="ARBA00008791"/>
    </source>
</evidence>
<evidence type="ECO:0000313" key="3">
    <source>
        <dbReference type="EMBL" id="PRM87489.1"/>
    </source>
</evidence>
<protein>
    <submittedName>
        <fullName evidence="3">Universal stress protein</fullName>
    </submittedName>
</protein>
<proteinExistence type="inferred from homology"/>
<dbReference type="InterPro" id="IPR006015">
    <property type="entry name" value="Universal_stress_UspA"/>
</dbReference>
<sequence>MNKVLVCIDGSDFSKAVCDYGVFIAKNLNLPLVLLNVVEHSKISNLVDFSGNIGFGAKDVLLEMLVDEDAKRSQEEILKGKVILKQMQEYVKSKNFSNFTTLQRHGTLYETLDELGSDLKIAIIGLNGENSKDIGSNVEELIRTLNIPILLVNSEFKPIKSILMAYDGSLYAKKSIDIAVKNPIFPNTKRYIVNVNSDKNDSNRVLNEASLIFKNANIDSEILSLSGDKLEAILNYQQSINADIIAMGAYSHNRFRSAIFGSFTTKMLLNSKVPLLLFR</sequence>
<dbReference type="PRINTS" id="PR01438">
    <property type="entry name" value="UNVRSLSTRESS"/>
</dbReference>
<feature type="domain" description="UspA" evidence="2">
    <location>
        <begin position="215"/>
        <end position="279"/>
    </location>
</feature>
<feature type="domain" description="UspA" evidence="2">
    <location>
        <begin position="2"/>
        <end position="152"/>
    </location>
</feature>
<dbReference type="InterPro" id="IPR006016">
    <property type="entry name" value="UspA"/>
</dbReference>
<dbReference type="CDD" id="cd00293">
    <property type="entry name" value="USP-like"/>
    <property type="match status" value="2"/>
</dbReference>
<organism evidence="3 4">
    <name type="scientific">Aliarcobacter cryaerophilus</name>
    <dbReference type="NCBI Taxonomy" id="28198"/>
    <lineage>
        <taxon>Bacteria</taxon>
        <taxon>Pseudomonadati</taxon>
        <taxon>Campylobacterota</taxon>
        <taxon>Epsilonproteobacteria</taxon>
        <taxon>Campylobacterales</taxon>
        <taxon>Arcobacteraceae</taxon>
        <taxon>Aliarcobacter</taxon>
    </lineage>
</organism>
<comment type="similarity">
    <text evidence="1">Belongs to the universal stress protein A family.</text>
</comment>
<gene>
    <name evidence="3" type="ORF">CJ669_07970</name>
</gene>
<dbReference type="SUPFAM" id="SSF52402">
    <property type="entry name" value="Adenine nucleotide alpha hydrolases-like"/>
    <property type="match status" value="2"/>
</dbReference>
<dbReference type="EMBL" id="NXGJ01000009">
    <property type="protein sequence ID" value="PRM87489.1"/>
    <property type="molecule type" value="Genomic_DNA"/>
</dbReference>
<dbReference type="Gene3D" id="3.40.50.12370">
    <property type="match status" value="1"/>
</dbReference>
<comment type="caution">
    <text evidence="3">The sequence shown here is derived from an EMBL/GenBank/DDBJ whole genome shotgun (WGS) entry which is preliminary data.</text>
</comment>
<dbReference type="PANTHER" id="PTHR46268">
    <property type="entry name" value="STRESS RESPONSE PROTEIN NHAX"/>
    <property type="match status" value="1"/>
</dbReference>
<dbReference type="RefSeq" id="WP_105909461.1">
    <property type="nucleotide sequence ID" value="NZ_NXGJ01000009.1"/>
</dbReference>
<accession>A0A2S9SLN7</accession>